<dbReference type="PANTHER" id="PTHR30572:SF9">
    <property type="entry name" value="ABC TRANSPORTER PERMEASE PROTEIN"/>
    <property type="match status" value="1"/>
</dbReference>
<dbReference type="EMBL" id="JADCKL010000001">
    <property type="protein sequence ID" value="MBE5062005.1"/>
    <property type="molecule type" value="Genomic_DNA"/>
</dbReference>
<evidence type="ECO:0000256" key="2">
    <source>
        <dbReference type="ARBA" id="ARBA00022475"/>
    </source>
</evidence>
<dbReference type="InterPro" id="IPR003838">
    <property type="entry name" value="ABC3_permease_C"/>
</dbReference>
<evidence type="ECO:0000256" key="4">
    <source>
        <dbReference type="ARBA" id="ARBA00022989"/>
    </source>
</evidence>
<evidence type="ECO:0000256" key="5">
    <source>
        <dbReference type="ARBA" id="ARBA00023136"/>
    </source>
</evidence>
<gene>
    <name evidence="8" type="ORF">INF30_01795</name>
</gene>
<reference evidence="8 9" key="1">
    <citation type="submission" date="2020-10" db="EMBL/GenBank/DDBJ databases">
        <title>ChiBAC.</title>
        <authorList>
            <person name="Zenner C."/>
            <person name="Hitch T.C.A."/>
            <person name="Clavel T."/>
        </authorList>
    </citation>
    <scope>NUCLEOTIDE SEQUENCE [LARGE SCALE GENOMIC DNA]</scope>
    <source>
        <strain evidence="8 9">DSM 108991</strain>
    </source>
</reference>
<dbReference type="RefSeq" id="WP_226394043.1">
    <property type="nucleotide sequence ID" value="NZ_JADCKL010000001.1"/>
</dbReference>
<keyword evidence="9" id="KW-1185">Reference proteome</keyword>
<sequence>MNTLRRSFLYVRRKRTNLILLFLLIILFTVALTSAAIFRGSQEAQKNIRESLGGSFKMEAIISDDPAYKKITTLPNGGTISSYVGPLIDEKMIQTVLKHDGVVNYSVDNWMTVYIDDISLFPGLYQGIIEKAGSDPQYAATMTEEEMSKKNIYKQATGLYGCTDSSLHHYFQTGSFELCAGRPITDQDSGVVLISDKLAEKNGIKLGDYLKAEMRECLYLYDGAVDKNLGQPLNLEVIGFFHVNSSQSVNKYTAEDQIADNLMFASVSDIKTLDDYGGYDTEYDKVTFFVQDPKKLNSIIESIESDSSIEWANFYVEEDDSLYSGAIKPLKHINIFLSVLIIATFGITFFIFYMILASRVKDRKREIGIYLSIGISKKKILLQLIMECMVILIAAYIIAGAVSAKLADQTGGFILSAFTPKAEAVEEISEQELMEQIRNGSTEELFEIQETSGTPKTIDSSLSVSILLGLYFTLNLLLLAAVFVSSRPILQMKPGHIFQDYY</sequence>
<keyword evidence="4 6" id="KW-1133">Transmembrane helix</keyword>
<dbReference type="Pfam" id="PF02687">
    <property type="entry name" value="FtsX"/>
    <property type="match status" value="1"/>
</dbReference>
<proteinExistence type="predicted"/>
<feature type="transmembrane region" description="Helical" evidence="6">
    <location>
        <begin position="462"/>
        <end position="484"/>
    </location>
</feature>
<evidence type="ECO:0000256" key="1">
    <source>
        <dbReference type="ARBA" id="ARBA00004651"/>
    </source>
</evidence>
<feature type="domain" description="ABC3 transporter permease C-terminal" evidence="7">
    <location>
        <begin position="339"/>
        <end position="404"/>
    </location>
</feature>
<keyword evidence="3 6" id="KW-0812">Transmembrane</keyword>
<accession>A0ABR9RG98</accession>
<evidence type="ECO:0000256" key="6">
    <source>
        <dbReference type="SAM" id="Phobius"/>
    </source>
</evidence>
<comment type="subcellular location">
    <subcellularLocation>
        <location evidence="1">Cell membrane</location>
        <topology evidence="1">Multi-pass membrane protein</topology>
    </subcellularLocation>
</comment>
<feature type="transmembrane region" description="Helical" evidence="6">
    <location>
        <begin position="380"/>
        <end position="399"/>
    </location>
</feature>
<dbReference type="InterPro" id="IPR050250">
    <property type="entry name" value="Macrolide_Exporter_MacB"/>
</dbReference>
<protein>
    <submittedName>
        <fullName evidence="8">FtsX-like permease family protein</fullName>
    </submittedName>
</protein>
<feature type="transmembrane region" description="Helical" evidence="6">
    <location>
        <begin position="335"/>
        <end position="356"/>
    </location>
</feature>
<organism evidence="8 9">
    <name type="scientific">Claveliimonas monacensis</name>
    <dbReference type="NCBI Taxonomy" id="2779351"/>
    <lineage>
        <taxon>Bacteria</taxon>
        <taxon>Bacillati</taxon>
        <taxon>Bacillota</taxon>
        <taxon>Clostridia</taxon>
        <taxon>Lachnospirales</taxon>
        <taxon>Lachnospiraceae</taxon>
        <taxon>Claveliimonas</taxon>
    </lineage>
</organism>
<keyword evidence="5 6" id="KW-0472">Membrane</keyword>
<dbReference type="Proteomes" id="UP000758652">
    <property type="component" value="Unassembled WGS sequence"/>
</dbReference>
<evidence type="ECO:0000259" key="7">
    <source>
        <dbReference type="Pfam" id="PF02687"/>
    </source>
</evidence>
<evidence type="ECO:0000313" key="9">
    <source>
        <dbReference type="Proteomes" id="UP000758652"/>
    </source>
</evidence>
<dbReference type="PANTHER" id="PTHR30572">
    <property type="entry name" value="MEMBRANE COMPONENT OF TRANSPORTER-RELATED"/>
    <property type="match status" value="1"/>
</dbReference>
<evidence type="ECO:0000256" key="3">
    <source>
        <dbReference type="ARBA" id="ARBA00022692"/>
    </source>
</evidence>
<name>A0ABR9RG98_9FIRM</name>
<comment type="caution">
    <text evidence="8">The sequence shown here is derived from an EMBL/GenBank/DDBJ whole genome shotgun (WGS) entry which is preliminary data.</text>
</comment>
<evidence type="ECO:0000313" key="8">
    <source>
        <dbReference type="EMBL" id="MBE5062005.1"/>
    </source>
</evidence>
<keyword evidence="2" id="KW-1003">Cell membrane</keyword>